<gene>
    <name evidence="2" type="ORF">P872_10590</name>
</gene>
<reference evidence="2 3" key="1">
    <citation type="journal article" date="2013" name="Genome Announc.">
        <title>Draft Genome Sequence of the Psychrophilic and Alkaliphilic Rhodonellum psychrophilum Strain GCM71T.</title>
        <authorList>
            <person name="Hauptmann A.L."/>
            <person name="Glaring M.A."/>
            <person name="Hallin P.F."/>
            <person name="Prieme A."/>
            <person name="Stougaard P."/>
        </authorList>
    </citation>
    <scope>NUCLEOTIDE SEQUENCE [LARGE SCALE GENOMIC DNA]</scope>
    <source>
        <strain evidence="2 3">GCM71</strain>
    </source>
</reference>
<evidence type="ECO:0000313" key="3">
    <source>
        <dbReference type="Proteomes" id="UP000016843"/>
    </source>
</evidence>
<protein>
    <submittedName>
        <fullName evidence="2">Uncharacterized protein</fullName>
    </submittedName>
</protein>
<evidence type="ECO:0000256" key="1">
    <source>
        <dbReference type="SAM" id="Phobius"/>
    </source>
</evidence>
<sequence length="83" mass="10083">MSKEKSEKWLNLYPNYKAYFFKKSLPLNVLGGVLFYLLIIRFDFNNLIQIQKINTALLYLVFMLIIHYFLLYKPNKKIHEYNS</sequence>
<keyword evidence="1" id="KW-1133">Transmembrane helix</keyword>
<name>U5BTW9_9BACT</name>
<keyword evidence="3" id="KW-1185">Reference proteome</keyword>
<dbReference type="Proteomes" id="UP000016843">
    <property type="component" value="Unassembled WGS sequence"/>
</dbReference>
<keyword evidence="1" id="KW-0812">Transmembrane</keyword>
<dbReference type="eggNOG" id="ENOG502ZRTT">
    <property type="taxonomic scope" value="Bacteria"/>
</dbReference>
<comment type="caution">
    <text evidence="2">The sequence shown here is derived from an EMBL/GenBank/DDBJ whole genome shotgun (WGS) entry which is preliminary data.</text>
</comment>
<organism evidence="2 3">
    <name type="scientific">Rhodonellum psychrophilum GCM71 = DSM 17998</name>
    <dbReference type="NCBI Taxonomy" id="1123057"/>
    <lineage>
        <taxon>Bacteria</taxon>
        <taxon>Pseudomonadati</taxon>
        <taxon>Bacteroidota</taxon>
        <taxon>Cytophagia</taxon>
        <taxon>Cytophagales</taxon>
        <taxon>Cytophagaceae</taxon>
        <taxon>Rhodonellum</taxon>
    </lineage>
</organism>
<accession>U5BTW9</accession>
<dbReference type="AlphaFoldDB" id="U5BTW9"/>
<feature type="transmembrane region" description="Helical" evidence="1">
    <location>
        <begin position="56"/>
        <end position="72"/>
    </location>
</feature>
<dbReference type="EMBL" id="AWXR01000054">
    <property type="protein sequence ID" value="ERM81323.1"/>
    <property type="molecule type" value="Genomic_DNA"/>
</dbReference>
<evidence type="ECO:0000313" key="2">
    <source>
        <dbReference type="EMBL" id="ERM81323.1"/>
    </source>
</evidence>
<keyword evidence="1" id="KW-0472">Membrane</keyword>
<feature type="transmembrane region" description="Helical" evidence="1">
    <location>
        <begin position="25"/>
        <end position="44"/>
    </location>
</feature>
<proteinExistence type="predicted"/>